<dbReference type="Gene3D" id="4.10.220.110">
    <property type="match status" value="1"/>
</dbReference>
<sequence length="1055" mass="110038">MAGARGRRAASGTVVATGDGALPDSRVRYHGGAMNATLPISLQQVSITPEATVVGGAPAPFLHVAIFLPASAGAPGGILGDETFRLVSFDGQESASALFEFQLELHANTDTSLTPPYLGSTVPPLPADVQLSIDDLIGLSVTVGVNCSCNLDASEISQYFAAAVRGAPPPAGSAALDVATDQVLAYFNGIITAISMGDQGVYYVTMGPALAQLQHINAYTIYTNSSVIDTIARVMQASDGFPVPIRMQSTVRTDGSSVATSRVQDWLQGGESHYDFIERLVKKANLCFYFQHTATDHTVVFADISNLYYPAVNTPITAFRYTLTDMSEDDLDQEDVITGYRYQRALSSSSISSSFTRQYANFEDDSPTVPPFYLASADTAPAQTVALPLSLYKNYDFGDVADEVSSYTNAANAALVAASVEFSGNAFCPQFRVGHQFRLADIASQNAGPLAPANPTLFRPSFAGNSFVLTQIKHQARADGKYQNNFSSTIVNGLIGGFSIEQAQQETLLAVVVDTPANWQSFTPDYFHPETASFTANAGAMLYQPSGVNVVFAADPSGTPFFVKLSASMQTLPEAGAIVVVSRAQNESELPEIQNIISASGSKCATPSGWEASSRVGNNYSTSFGDNQSYSFGKNSVITAAGSDGNATSVYNTAVGIVSRQYGTGFFGNASYAQGASYNYSVAEGLAGATTLNASQQETQLDDIGATTGGGPDAAVQLTPTPPVPGVVGLSPIPTTASLTPPALDDAMNSALSTADVSTPDLSVTTVVPMVANNLLLNVSESYGSSYTQSWANVTSSVDNVGTTFNQSTIGTSVAWNTINNGSSAVSNNLGSSLNVNSIGGQSTNVNTFHGDNISLNTMLGDNTDVSVTVGDTRTFTKQQGKINTSTIQTGDIINTTTQGGAVTTTNTVGGVVTNTNSYLAAVFDTSTYAGAVTSASTHLGIYSNADTKLGLVTSMTTYGGMVTDITNALVARSIIQNGAADNVVKEFASKSESDSSASSIENETSASKVIIREYGAIDKTEVSGGGTRTRSEPGVLATYIGGVVNHINEMTTFL</sequence>
<protein>
    <submittedName>
        <fullName evidence="1">Uncharacterized protein</fullName>
    </submittedName>
</protein>
<dbReference type="Pfam" id="PF05954">
    <property type="entry name" value="Phage_GPD"/>
    <property type="match status" value="1"/>
</dbReference>
<evidence type="ECO:0000313" key="2">
    <source>
        <dbReference type="Proteomes" id="UP000269199"/>
    </source>
</evidence>
<name>A0AAD0XFU4_9BURK</name>
<dbReference type="Gene3D" id="2.30.110.50">
    <property type="match status" value="1"/>
</dbReference>
<gene>
    <name evidence="1" type="ORF">RC54_12430</name>
</gene>
<dbReference type="Proteomes" id="UP000269199">
    <property type="component" value="Chromosome"/>
</dbReference>
<dbReference type="AlphaFoldDB" id="A0AAD0XFU4"/>
<proteinExistence type="predicted"/>
<organism evidence="1 2">
    <name type="scientific">Herbaspirillum rubrisubalbicans</name>
    <dbReference type="NCBI Taxonomy" id="80842"/>
    <lineage>
        <taxon>Bacteria</taxon>
        <taxon>Pseudomonadati</taxon>
        <taxon>Pseudomonadota</taxon>
        <taxon>Betaproteobacteria</taxon>
        <taxon>Burkholderiales</taxon>
        <taxon>Oxalobacteraceae</taxon>
        <taxon>Herbaspirillum</taxon>
    </lineage>
</organism>
<dbReference type="EMBL" id="CP024996">
    <property type="protein sequence ID" value="AYR24576.1"/>
    <property type="molecule type" value="Genomic_DNA"/>
</dbReference>
<reference evidence="1 2" key="1">
    <citation type="submission" date="2017-11" db="EMBL/GenBank/DDBJ databases">
        <title>Complete genome sequence of Herbaspirillum rubrisubalbicans DSM 11543.</title>
        <authorList>
            <person name="Chen M."/>
            <person name="An Q."/>
        </authorList>
    </citation>
    <scope>NUCLEOTIDE SEQUENCE [LARGE SCALE GENOMIC DNA]</scope>
    <source>
        <strain evidence="1 2">DSM 11543</strain>
    </source>
</reference>
<dbReference type="SUPFAM" id="SSF69279">
    <property type="entry name" value="Phage tail proteins"/>
    <property type="match status" value="1"/>
</dbReference>
<accession>A0AAD0XFU4</accession>
<evidence type="ECO:0000313" key="1">
    <source>
        <dbReference type="EMBL" id="AYR24576.1"/>
    </source>
</evidence>
<dbReference type="Gene3D" id="3.55.50.10">
    <property type="entry name" value="Baseplate protein-like domains"/>
    <property type="match status" value="1"/>
</dbReference>